<dbReference type="SUPFAM" id="SSF47413">
    <property type="entry name" value="lambda repressor-like DNA-binding domains"/>
    <property type="match status" value="1"/>
</dbReference>
<name>A0ABN6XF52_9CELL</name>
<gene>
    <name evidence="4" type="ORF">GCM10025865_27140</name>
</gene>
<organism evidence="4 5">
    <name type="scientific">Paraoerskovia sediminicola</name>
    <dbReference type="NCBI Taxonomy" id="1138587"/>
    <lineage>
        <taxon>Bacteria</taxon>
        <taxon>Bacillati</taxon>
        <taxon>Actinomycetota</taxon>
        <taxon>Actinomycetes</taxon>
        <taxon>Micrococcales</taxon>
        <taxon>Cellulomonadaceae</taxon>
        <taxon>Paraoerskovia</taxon>
    </lineage>
</organism>
<dbReference type="PANTHER" id="PTHR46797">
    <property type="entry name" value="HTH-TYPE TRANSCRIPTIONAL REGULATOR"/>
    <property type="match status" value="1"/>
</dbReference>
<dbReference type="EMBL" id="AP027729">
    <property type="protein sequence ID" value="BDZ43415.1"/>
    <property type="molecule type" value="Genomic_DNA"/>
</dbReference>
<keyword evidence="1" id="KW-0238">DNA-binding</keyword>
<dbReference type="InterPro" id="IPR001387">
    <property type="entry name" value="Cro/C1-type_HTH"/>
</dbReference>
<feature type="domain" description="HTH cro/C1-type" evidence="3">
    <location>
        <begin position="46"/>
        <end position="100"/>
    </location>
</feature>
<dbReference type="InterPro" id="IPR010982">
    <property type="entry name" value="Lambda_DNA-bd_dom_sf"/>
</dbReference>
<dbReference type="CDD" id="cd00093">
    <property type="entry name" value="HTH_XRE"/>
    <property type="match status" value="1"/>
</dbReference>
<sequence length="514" mass="55578">MTAAPRRALVDVPHGHEPGPPGRSGQAGRAAQSGSAEALLVLGRRIRHLRTRAGMTLDDLGRAAGTTASQLSLVENGRREPRLSLLEAVASTLGTTTAELLSPEPPSRRAALEIELERAQSTGTYASLGLPVVRPGKSFPTEALEAFVGLHRELARRADAAIATPEEARRATTALRLWMRERDNYLPEIEDEATALVARTGYSSGALTHRAVSQMADHVGFRLIHVDDLPHSTRTVTDLANGRIYLPPASIPGGHGLRSLALQAIAHRVLGHRDPTSYADFLRQRVEINYFASACLMPREQAVARLGEAKARKDLAVEDFRDLFGVTHDAAAQRMTNLLTSHLGLRLHFLRVGADGTLFKGYENDGVRLPTDTTGAIEGQVVCRAWASRAAFAQHDRATEYYQYTDTPEGTFWCTTQTGTATGGAFSISVGVPFAAAKWFRGRETTTRLASRCPDPACCRRPEPGLAERWAPHAWPSAAVHAHVLSPLPTGTFPGVDEGAVYAFLERHAPGRTG</sequence>
<dbReference type="PANTHER" id="PTHR46797:SF1">
    <property type="entry name" value="METHYLPHOSPHONATE SYNTHASE"/>
    <property type="match status" value="1"/>
</dbReference>
<evidence type="ECO:0000256" key="2">
    <source>
        <dbReference type="SAM" id="MobiDB-lite"/>
    </source>
</evidence>
<accession>A0ABN6XF52</accession>
<dbReference type="PROSITE" id="PS50943">
    <property type="entry name" value="HTH_CROC1"/>
    <property type="match status" value="1"/>
</dbReference>
<dbReference type="Pfam" id="PF13560">
    <property type="entry name" value="HTH_31"/>
    <property type="match status" value="1"/>
</dbReference>
<evidence type="ECO:0000256" key="1">
    <source>
        <dbReference type="ARBA" id="ARBA00023125"/>
    </source>
</evidence>
<evidence type="ECO:0000313" key="5">
    <source>
        <dbReference type="Proteomes" id="UP001321475"/>
    </source>
</evidence>
<keyword evidence="5" id="KW-1185">Reference proteome</keyword>
<feature type="region of interest" description="Disordered" evidence="2">
    <location>
        <begin position="1"/>
        <end position="34"/>
    </location>
</feature>
<reference evidence="5" key="1">
    <citation type="journal article" date="2019" name="Int. J. Syst. Evol. Microbiol.">
        <title>The Global Catalogue of Microorganisms (GCM) 10K type strain sequencing project: providing services to taxonomists for standard genome sequencing and annotation.</title>
        <authorList>
            <consortium name="The Broad Institute Genomics Platform"/>
            <consortium name="The Broad Institute Genome Sequencing Center for Infectious Disease"/>
            <person name="Wu L."/>
            <person name="Ma J."/>
        </authorList>
    </citation>
    <scope>NUCLEOTIDE SEQUENCE [LARGE SCALE GENOMIC DNA]</scope>
    <source>
        <strain evidence="5">NBRC 108565</strain>
    </source>
</reference>
<protein>
    <recommendedName>
        <fullName evidence="3">HTH cro/C1-type domain-containing protein</fullName>
    </recommendedName>
</protein>
<dbReference type="SMART" id="SM00530">
    <property type="entry name" value="HTH_XRE"/>
    <property type="match status" value="1"/>
</dbReference>
<feature type="compositionally biased region" description="Low complexity" evidence="2">
    <location>
        <begin position="23"/>
        <end position="34"/>
    </location>
</feature>
<evidence type="ECO:0000313" key="4">
    <source>
        <dbReference type="EMBL" id="BDZ43415.1"/>
    </source>
</evidence>
<dbReference type="Gene3D" id="1.10.260.40">
    <property type="entry name" value="lambda repressor-like DNA-binding domains"/>
    <property type="match status" value="1"/>
</dbReference>
<dbReference type="Proteomes" id="UP001321475">
    <property type="component" value="Chromosome"/>
</dbReference>
<proteinExistence type="predicted"/>
<evidence type="ECO:0000259" key="3">
    <source>
        <dbReference type="PROSITE" id="PS50943"/>
    </source>
</evidence>
<dbReference type="InterPro" id="IPR050807">
    <property type="entry name" value="TransReg_Diox_bact_type"/>
</dbReference>